<dbReference type="EMBL" id="BMAV01000594">
    <property type="protein sequence ID" value="GFY37995.1"/>
    <property type="molecule type" value="Genomic_DNA"/>
</dbReference>
<organism evidence="1 2">
    <name type="scientific">Trichonephila inaurata madagascariensis</name>
    <dbReference type="NCBI Taxonomy" id="2747483"/>
    <lineage>
        <taxon>Eukaryota</taxon>
        <taxon>Metazoa</taxon>
        <taxon>Ecdysozoa</taxon>
        <taxon>Arthropoda</taxon>
        <taxon>Chelicerata</taxon>
        <taxon>Arachnida</taxon>
        <taxon>Araneae</taxon>
        <taxon>Araneomorphae</taxon>
        <taxon>Entelegynae</taxon>
        <taxon>Araneoidea</taxon>
        <taxon>Nephilidae</taxon>
        <taxon>Trichonephila</taxon>
        <taxon>Trichonephila inaurata</taxon>
    </lineage>
</organism>
<protein>
    <submittedName>
        <fullName evidence="1">Uncharacterized protein</fullName>
    </submittedName>
</protein>
<name>A0A8X7BNM9_9ARAC</name>
<evidence type="ECO:0000313" key="1">
    <source>
        <dbReference type="EMBL" id="GFY37995.1"/>
    </source>
</evidence>
<gene>
    <name evidence="1" type="primary">NCL1_45104</name>
    <name evidence="1" type="ORF">TNIN_470581</name>
</gene>
<dbReference type="AlphaFoldDB" id="A0A8X7BNM9"/>
<keyword evidence="2" id="KW-1185">Reference proteome</keyword>
<accession>A0A8X7BNM9</accession>
<dbReference type="PROSITE" id="PS51257">
    <property type="entry name" value="PROKAR_LIPOPROTEIN"/>
    <property type="match status" value="1"/>
</dbReference>
<reference evidence="1" key="1">
    <citation type="submission" date="2020-08" db="EMBL/GenBank/DDBJ databases">
        <title>Multicomponent nature underlies the extraordinary mechanical properties of spider dragline silk.</title>
        <authorList>
            <person name="Kono N."/>
            <person name="Nakamura H."/>
            <person name="Mori M."/>
            <person name="Yoshida Y."/>
            <person name="Ohtoshi R."/>
            <person name="Malay A.D."/>
            <person name="Moran D.A.P."/>
            <person name="Tomita M."/>
            <person name="Numata K."/>
            <person name="Arakawa K."/>
        </authorList>
    </citation>
    <scope>NUCLEOTIDE SEQUENCE</scope>
</reference>
<evidence type="ECO:0000313" key="2">
    <source>
        <dbReference type="Proteomes" id="UP000886998"/>
    </source>
</evidence>
<sequence length="271" mass="29845">MGSKSILVEVYEIHFSGLVGTIACDAICMPQIITKCFLILATRYLQSPICRASSELNECIRNGARDCKQESSPLVQEVLRTYTDTCTEGTEMNALYKAHGRCVFEGAQIGNIRCLQAGMAEIQKSFIPQRSGKDMLDNAMRAACRKGQSADVCIENSINKTCGEEAVIFRRKLSDPSVKMVREGCNTFKGNNDYAQNDIELKMDGDSPVSSHAVHHHVAAVSHHASSLYLGAAIDLDEQTKSSAATISIWQNLFYSLILMFSLKSFLSNQI</sequence>
<proteinExistence type="predicted"/>
<dbReference type="OrthoDB" id="6432883at2759"/>
<comment type="caution">
    <text evidence="1">The sequence shown here is derived from an EMBL/GenBank/DDBJ whole genome shotgun (WGS) entry which is preliminary data.</text>
</comment>
<dbReference type="Proteomes" id="UP000886998">
    <property type="component" value="Unassembled WGS sequence"/>
</dbReference>